<evidence type="ECO:0000313" key="3">
    <source>
        <dbReference type="EMBL" id="GEN87846.1"/>
    </source>
</evidence>
<dbReference type="EMBL" id="BJYM01000010">
    <property type="protein sequence ID" value="GEN87846.1"/>
    <property type="molecule type" value="Genomic_DNA"/>
</dbReference>
<evidence type="ECO:0000256" key="1">
    <source>
        <dbReference type="ARBA" id="ARBA00023125"/>
    </source>
</evidence>
<keyword evidence="4" id="KW-1185">Reference proteome</keyword>
<reference evidence="3 4" key="1">
    <citation type="submission" date="2019-07" db="EMBL/GenBank/DDBJ databases">
        <title>Whole genome shotgun sequence of Oceanobacillus sojae NBRC 105379.</title>
        <authorList>
            <person name="Hosoyama A."/>
            <person name="Uohara A."/>
            <person name="Ohji S."/>
            <person name="Ichikawa N."/>
        </authorList>
    </citation>
    <scope>NUCLEOTIDE SEQUENCE [LARGE SCALE GENOMIC DNA]</scope>
    <source>
        <strain evidence="3 4">NBRC 105379</strain>
    </source>
</reference>
<evidence type="ECO:0000259" key="2">
    <source>
        <dbReference type="PROSITE" id="PS50943"/>
    </source>
</evidence>
<keyword evidence="1" id="KW-0238">DNA-binding</keyword>
<sequence>MNKITLSRNLAFLRRENNYSQEELAEKIGVTRQSIAKWENGESLPDIINCDALATLFDVSLDNLIHYDQKESGFPIPPKGKHMFNTTPLEKDGYVKLPEKAVNMINMQEGDQFLVLGDENPESIGIALVPVEFFTAMTQGILNHTKVSDK</sequence>
<dbReference type="Pfam" id="PF01381">
    <property type="entry name" value="HTH_3"/>
    <property type="match status" value="1"/>
</dbReference>
<dbReference type="GO" id="GO:0003677">
    <property type="term" value="F:DNA binding"/>
    <property type="evidence" value="ECO:0007669"/>
    <property type="project" value="UniProtKB-KW"/>
</dbReference>
<accession>A0A511ZK76</accession>
<organism evidence="3 4">
    <name type="scientific">Oceanobacillus sojae</name>
    <dbReference type="NCBI Taxonomy" id="582851"/>
    <lineage>
        <taxon>Bacteria</taxon>
        <taxon>Bacillati</taxon>
        <taxon>Bacillota</taxon>
        <taxon>Bacilli</taxon>
        <taxon>Bacillales</taxon>
        <taxon>Bacillaceae</taxon>
        <taxon>Oceanobacillus</taxon>
    </lineage>
</organism>
<dbReference type="PANTHER" id="PTHR46558:SF4">
    <property type="entry name" value="DNA-BIDING PHAGE PROTEIN"/>
    <property type="match status" value="1"/>
</dbReference>
<feature type="domain" description="HTH cro/C1-type" evidence="2">
    <location>
        <begin position="10"/>
        <end position="64"/>
    </location>
</feature>
<dbReference type="PROSITE" id="PS50943">
    <property type="entry name" value="HTH_CROC1"/>
    <property type="match status" value="1"/>
</dbReference>
<dbReference type="PANTHER" id="PTHR46558">
    <property type="entry name" value="TRACRIPTIONAL REGULATORY PROTEIN-RELATED-RELATED"/>
    <property type="match status" value="1"/>
</dbReference>
<evidence type="ECO:0000313" key="4">
    <source>
        <dbReference type="Proteomes" id="UP000321558"/>
    </source>
</evidence>
<protein>
    <submittedName>
        <fullName evidence="3">AbrB family transcriptional regulator</fullName>
    </submittedName>
</protein>
<dbReference type="STRING" id="582851.GCA_900162665_04018"/>
<dbReference type="CDD" id="cd00093">
    <property type="entry name" value="HTH_XRE"/>
    <property type="match status" value="1"/>
</dbReference>
<dbReference type="InterPro" id="IPR010982">
    <property type="entry name" value="Lambda_DNA-bd_dom_sf"/>
</dbReference>
<dbReference type="SMART" id="SM00530">
    <property type="entry name" value="HTH_XRE"/>
    <property type="match status" value="1"/>
</dbReference>
<proteinExistence type="predicted"/>
<gene>
    <name evidence="3" type="ORF">OSO01_25850</name>
</gene>
<dbReference type="RefSeq" id="WP_198048592.1">
    <property type="nucleotide sequence ID" value="NZ_BJYM01000010.1"/>
</dbReference>
<dbReference type="AlphaFoldDB" id="A0A511ZK76"/>
<dbReference type="SUPFAM" id="SSF47413">
    <property type="entry name" value="lambda repressor-like DNA-binding domains"/>
    <property type="match status" value="1"/>
</dbReference>
<dbReference type="InterPro" id="IPR001387">
    <property type="entry name" value="Cro/C1-type_HTH"/>
</dbReference>
<dbReference type="Gene3D" id="1.10.260.40">
    <property type="entry name" value="lambda repressor-like DNA-binding domains"/>
    <property type="match status" value="1"/>
</dbReference>
<name>A0A511ZK76_9BACI</name>
<comment type="caution">
    <text evidence="3">The sequence shown here is derived from an EMBL/GenBank/DDBJ whole genome shotgun (WGS) entry which is preliminary data.</text>
</comment>
<dbReference type="Proteomes" id="UP000321558">
    <property type="component" value="Unassembled WGS sequence"/>
</dbReference>